<evidence type="ECO:0000259" key="5">
    <source>
        <dbReference type="PROSITE" id="PS51935"/>
    </source>
</evidence>
<proteinExistence type="inferred from homology"/>
<dbReference type="Pfam" id="PF00877">
    <property type="entry name" value="NLPC_P60"/>
    <property type="match status" value="1"/>
</dbReference>
<name>A0A1K2I0H3_9HYPH</name>
<comment type="similarity">
    <text evidence="1">Belongs to the peptidase C40 family.</text>
</comment>
<sequence length="148" mass="16075">MNADTDAIITTARSWLGTPYRHRAATLGAGCDCLGLLRGVWRSLYGTEPMAVPAYGASLRDPRHKGALMAAAEKLLQPAGPMPEAGQVVLFRLSGQPEPRHCAILVTPNRFIHAQERLGVVEADLTDPWARRIAGLYRFPPLTDTCKG</sequence>
<keyword evidence="2" id="KW-0645">Protease</keyword>
<evidence type="ECO:0000256" key="1">
    <source>
        <dbReference type="ARBA" id="ARBA00007074"/>
    </source>
</evidence>
<dbReference type="InterPro" id="IPR000064">
    <property type="entry name" value="NLP_P60_dom"/>
</dbReference>
<keyword evidence="7" id="KW-1185">Reference proteome</keyword>
<evidence type="ECO:0000256" key="2">
    <source>
        <dbReference type="ARBA" id="ARBA00022670"/>
    </source>
</evidence>
<evidence type="ECO:0000256" key="3">
    <source>
        <dbReference type="ARBA" id="ARBA00022801"/>
    </source>
</evidence>
<organism evidence="6 7">
    <name type="scientific">Devosia enhydra</name>
    <dbReference type="NCBI Taxonomy" id="665118"/>
    <lineage>
        <taxon>Bacteria</taxon>
        <taxon>Pseudomonadati</taxon>
        <taxon>Pseudomonadota</taxon>
        <taxon>Alphaproteobacteria</taxon>
        <taxon>Hyphomicrobiales</taxon>
        <taxon>Devosiaceae</taxon>
        <taxon>Devosia</taxon>
    </lineage>
</organism>
<evidence type="ECO:0000256" key="4">
    <source>
        <dbReference type="ARBA" id="ARBA00022807"/>
    </source>
</evidence>
<dbReference type="PROSITE" id="PS51935">
    <property type="entry name" value="NLPC_P60"/>
    <property type="match status" value="1"/>
</dbReference>
<keyword evidence="4" id="KW-0788">Thiol protease</keyword>
<dbReference type="GO" id="GO:0006508">
    <property type="term" value="P:proteolysis"/>
    <property type="evidence" value="ECO:0007669"/>
    <property type="project" value="UniProtKB-KW"/>
</dbReference>
<dbReference type="InterPro" id="IPR038765">
    <property type="entry name" value="Papain-like_cys_pep_sf"/>
</dbReference>
<dbReference type="STRING" id="665118.SAMN02983003_3042"/>
<protein>
    <submittedName>
        <fullName evidence="6">Putative phage cell wall peptidase, NlpC/P60 family</fullName>
    </submittedName>
</protein>
<reference evidence="6 7" key="1">
    <citation type="submission" date="2016-11" db="EMBL/GenBank/DDBJ databases">
        <authorList>
            <person name="Jaros S."/>
            <person name="Januszkiewicz K."/>
            <person name="Wedrychowicz H."/>
        </authorList>
    </citation>
    <scope>NUCLEOTIDE SEQUENCE [LARGE SCALE GENOMIC DNA]</scope>
    <source>
        <strain evidence="6 7">ATCC 23634</strain>
    </source>
</reference>
<dbReference type="NCBIfam" id="TIGR02219">
    <property type="entry name" value="phage_NlpC_fam"/>
    <property type="match status" value="1"/>
</dbReference>
<dbReference type="AlphaFoldDB" id="A0A1K2I0H3"/>
<evidence type="ECO:0000313" key="6">
    <source>
        <dbReference type="EMBL" id="SFZ85870.1"/>
    </source>
</evidence>
<gene>
    <name evidence="6" type="ORF">SAMN02983003_3042</name>
</gene>
<dbReference type="GO" id="GO:0008234">
    <property type="term" value="F:cysteine-type peptidase activity"/>
    <property type="evidence" value="ECO:0007669"/>
    <property type="project" value="UniProtKB-KW"/>
</dbReference>
<dbReference type="Gene3D" id="3.90.1720.10">
    <property type="entry name" value="endopeptidase domain like (from Nostoc punctiforme)"/>
    <property type="match status" value="1"/>
</dbReference>
<accession>A0A1K2I0H3</accession>
<feature type="domain" description="NlpC/P60" evidence="5">
    <location>
        <begin position="2"/>
        <end position="140"/>
    </location>
</feature>
<keyword evidence="3" id="KW-0378">Hydrolase</keyword>
<dbReference type="Proteomes" id="UP000183447">
    <property type="component" value="Unassembled WGS sequence"/>
</dbReference>
<dbReference type="OrthoDB" id="6058745at2"/>
<dbReference type="EMBL" id="FPKU01000003">
    <property type="protein sequence ID" value="SFZ85870.1"/>
    <property type="molecule type" value="Genomic_DNA"/>
</dbReference>
<dbReference type="InterPro" id="IPR011929">
    <property type="entry name" value="Phage_pept_NlpC/P60"/>
</dbReference>
<dbReference type="RefSeq" id="WP_072345048.1">
    <property type="nucleotide sequence ID" value="NZ_FPKU01000003.1"/>
</dbReference>
<dbReference type="SUPFAM" id="SSF54001">
    <property type="entry name" value="Cysteine proteinases"/>
    <property type="match status" value="1"/>
</dbReference>
<evidence type="ECO:0000313" key="7">
    <source>
        <dbReference type="Proteomes" id="UP000183447"/>
    </source>
</evidence>